<evidence type="ECO:0000313" key="6">
    <source>
        <dbReference type="EMBL" id="AEC00107.1"/>
    </source>
</evidence>
<keyword evidence="4 5" id="KW-0961">Cell wall biogenesis/degradation</keyword>
<dbReference type="CDD" id="cd06533">
    <property type="entry name" value="Glyco_transf_WecG_TagA"/>
    <property type="match status" value="1"/>
</dbReference>
<dbReference type="InterPro" id="IPR004629">
    <property type="entry name" value="WecG_TagA_CpsF"/>
</dbReference>
<dbReference type="PANTHER" id="PTHR34136:SF1">
    <property type="entry name" value="UDP-N-ACETYL-D-MANNOSAMINURONIC ACID TRANSFERASE"/>
    <property type="match status" value="1"/>
</dbReference>
<comment type="function">
    <text evidence="5">Catalyzes the conversion of GlcNAc-PP-undecaprenol into ManNAc-GlcNAc-PP-undecaprenol, the first committed lipid intermediate in the de novo synthesis of teichoic acid.</text>
</comment>
<evidence type="ECO:0000256" key="4">
    <source>
        <dbReference type="ARBA" id="ARBA00023316"/>
    </source>
</evidence>
<dbReference type="Pfam" id="PF03808">
    <property type="entry name" value="Glyco_tran_WecG"/>
    <property type="match status" value="1"/>
</dbReference>
<keyword evidence="2 5" id="KW-0808">Transferase</keyword>
<dbReference type="GO" id="GO:0071555">
    <property type="term" value="P:cell wall organization"/>
    <property type="evidence" value="ECO:0007669"/>
    <property type="project" value="UniProtKB-KW"/>
</dbReference>
<comment type="catalytic activity">
    <reaction evidence="5">
        <text>UDP-N-acetyl-alpha-D-mannosamine + N-acetyl-alpha-D-glucosaminyl-di-trans,octa-cis-undecaprenyl diphosphate = N-acetyl-beta-D-mannosaminyl-(1-&gt;4)-N-acetyl-alpha-D-glucosaminyl di-trans,octa-cis-undecaprenyl diphosphate + UDP + H(+)</text>
        <dbReference type="Rhea" id="RHEA:16053"/>
        <dbReference type="ChEBI" id="CHEBI:15378"/>
        <dbReference type="ChEBI" id="CHEBI:58223"/>
        <dbReference type="ChEBI" id="CHEBI:62959"/>
        <dbReference type="ChEBI" id="CHEBI:68623"/>
        <dbReference type="ChEBI" id="CHEBI:132210"/>
        <dbReference type="EC" id="2.4.1.187"/>
    </reaction>
</comment>
<accession>C9LTT5</accession>
<dbReference type="KEGG" id="ssg:Selsp_1147"/>
<dbReference type="HOGENOM" id="CLU_063203_3_1_9"/>
<dbReference type="Proteomes" id="UP000003505">
    <property type="component" value="Unassembled WGS sequence"/>
</dbReference>
<evidence type="ECO:0000256" key="1">
    <source>
        <dbReference type="ARBA" id="ARBA00022676"/>
    </source>
</evidence>
<evidence type="ECO:0000313" key="7">
    <source>
        <dbReference type="EMBL" id="EEX77819.1"/>
    </source>
</evidence>
<dbReference type="Proteomes" id="UP000011124">
    <property type="component" value="Chromosome"/>
</dbReference>
<dbReference type="GO" id="GO:0019350">
    <property type="term" value="P:teichoic acid biosynthetic process"/>
    <property type="evidence" value="ECO:0007669"/>
    <property type="project" value="UniProtKB-UniRule"/>
</dbReference>
<dbReference type="EMBL" id="ACKP02000015">
    <property type="protein sequence ID" value="EEX77819.1"/>
    <property type="molecule type" value="Genomic_DNA"/>
</dbReference>
<dbReference type="EMBL" id="CP002637">
    <property type="protein sequence ID" value="AEC00107.1"/>
    <property type="molecule type" value="Genomic_DNA"/>
</dbReference>
<evidence type="ECO:0000256" key="5">
    <source>
        <dbReference type="HAMAP-Rule" id="MF_02070"/>
    </source>
</evidence>
<dbReference type="PANTHER" id="PTHR34136">
    <property type="match status" value="1"/>
</dbReference>
<keyword evidence="1 5" id="KW-0328">Glycosyltransferase</keyword>
<evidence type="ECO:0000313" key="9">
    <source>
        <dbReference type="Proteomes" id="UP000011124"/>
    </source>
</evidence>
<dbReference type="AlphaFoldDB" id="C9LTT5"/>
<dbReference type="UniPathway" id="UPA00632"/>
<sequence>MSKKKVDILGVHVDSLTMGEAVKRIQTFIEERNSVLIATANAEMLMRATYDCELKNILNDAALVVPDGAGTVWAARHLGHLMPERVAGYDLAQELMRKAPQKGYRLFFFGAAPGVAEKAKTKAEKLYPGIEIVGVRNGFFSSDDEPEILREIQEAKPDILLVALGVPKQEKWLAAHLQELAVPVSMGVGGTFDVMAGVMKRAPHWMQKAKLEWLFRGAMQPKRAGRLMALPRFVFKVMAYKKSGQRKGARL</sequence>
<evidence type="ECO:0000256" key="2">
    <source>
        <dbReference type="ARBA" id="ARBA00022679"/>
    </source>
</evidence>
<keyword evidence="3 5" id="KW-0777">Teichoic acid biosynthesis</keyword>
<dbReference type="RefSeq" id="WP_006192367.1">
    <property type="nucleotide sequence ID" value="NC_015437.1"/>
</dbReference>
<evidence type="ECO:0000313" key="8">
    <source>
        <dbReference type="Proteomes" id="UP000003505"/>
    </source>
</evidence>
<dbReference type="GO" id="GO:0047244">
    <property type="term" value="F:N-acetylglucosaminyldiphosphoundecaprenol N-acetyl-beta-D-mannosaminyltransferase activity"/>
    <property type="evidence" value="ECO:0007669"/>
    <property type="project" value="UniProtKB-UniRule"/>
</dbReference>
<evidence type="ECO:0000256" key="3">
    <source>
        <dbReference type="ARBA" id="ARBA00022944"/>
    </source>
</evidence>
<dbReference type="STRING" id="546271.Selsp_1147"/>
<keyword evidence="9" id="KW-1185">Reference proteome</keyword>
<proteinExistence type="inferred from homology"/>
<dbReference type="HAMAP" id="MF_02070">
    <property type="entry name" value="TagA_TarA"/>
    <property type="match status" value="1"/>
</dbReference>
<name>C9LTT5_SELS3</name>
<dbReference type="EC" id="2.4.1.187" evidence="5"/>
<dbReference type="InterPro" id="IPR034714">
    <property type="entry name" value="TagA_TarA"/>
</dbReference>
<reference evidence="6 9" key="2">
    <citation type="submission" date="2011-04" db="EMBL/GenBank/DDBJ databases">
        <title>The complete genome of Selenomonas sputigena DSM 20758.</title>
        <authorList>
            <consortium name="US DOE Joint Genome Institute (JGI-PGF)"/>
            <person name="Lucas S."/>
            <person name="Copeland A."/>
            <person name="Lapidus A."/>
            <person name="Bruce D."/>
            <person name="Goodwin L."/>
            <person name="Pitluck S."/>
            <person name="Peters L."/>
            <person name="Kyrpides N."/>
            <person name="Mavromatis K."/>
            <person name="Ivanova N."/>
            <person name="Ovchinnikova G."/>
            <person name="Teshima H."/>
            <person name="Detter J.C."/>
            <person name="Tapia R."/>
            <person name="Han C."/>
            <person name="Land M."/>
            <person name="Hauser L."/>
            <person name="Markowitz V."/>
            <person name="Cheng J.-F."/>
            <person name="Hugenholtz P."/>
            <person name="Woyke T."/>
            <person name="Wu D."/>
            <person name="Gronow S."/>
            <person name="Wellnitz S."/>
            <person name="Schneider S."/>
            <person name="Klenk H.-P."/>
            <person name="Eisen J.A."/>
        </authorList>
    </citation>
    <scope>NUCLEOTIDE SEQUENCE [LARGE SCALE GENOMIC DNA]</scope>
    <source>
        <strain evidence="6">ATCC 35185</strain>
        <strain evidence="9">ATCC 35185 / DSM 20758 / VPI D19B-28</strain>
    </source>
</reference>
<gene>
    <name evidence="6" type="ordered locus">Selsp_1147</name>
    <name evidence="7" type="ORF">SELSPUOL_01096</name>
</gene>
<reference evidence="7 8" key="1">
    <citation type="submission" date="2009-09" db="EMBL/GenBank/DDBJ databases">
        <authorList>
            <person name="Weinstock G."/>
            <person name="Sodergren E."/>
            <person name="Clifton S."/>
            <person name="Fulton L."/>
            <person name="Fulton B."/>
            <person name="Courtney L."/>
            <person name="Fronick C."/>
            <person name="Harrison M."/>
            <person name="Strong C."/>
            <person name="Farmer C."/>
            <person name="Delahaunty K."/>
            <person name="Markovic C."/>
            <person name="Hall O."/>
            <person name="Minx P."/>
            <person name="Tomlinson C."/>
            <person name="Mitreva M."/>
            <person name="Nelson J."/>
            <person name="Hou S."/>
            <person name="Wollam A."/>
            <person name="Pepin K.H."/>
            <person name="Johnson M."/>
            <person name="Bhonagiri V."/>
            <person name="Nash W.E."/>
            <person name="Warren W."/>
            <person name="Chinwalla A."/>
            <person name="Mardis E.R."/>
            <person name="Wilson R.K."/>
        </authorList>
    </citation>
    <scope>NUCLEOTIDE SEQUENCE [LARGE SCALE GENOMIC DNA]</scope>
    <source>
        <strain evidence="7">ATCC 35185</strain>
        <strain evidence="8">ATCC 35185 / DSM 20758 / VPI D19B-28</strain>
    </source>
</reference>
<dbReference type="OrthoDB" id="9771846at2"/>
<organism evidence="7 8">
    <name type="scientific">Selenomonas sputigena (strain ATCC 35185 / DSM 20758 / CCUG 44933 / VPI D19B-28)</name>
    <dbReference type="NCBI Taxonomy" id="546271"/>
    <lineage>
        <taxon>Bacteria</taxon>
        <taxon>Bacillati</taxon>
        <taxon>Bacillota</taxon>
        <taxon>Negativicutes</taxon>
        <taxon>Selenomonadales</taxon>
        <taxon>Selenomonadaceae</taxon>
        <taxon>Selenomonas</taxon>
    </lineage>
</organism>
<comment type="similarity">
    <text evidence="5">Belongs to the glycosyltransferase 26 family. TagA/TarA subfamily.</text>
</comment>
<dbReference type="eggNOG" id="COG1922">
    <property type="taxonomic scope" value="Bacteria"/>
</dbReference>
<dbReference type="NCBIfam" id="TIGR00696">
    <property type="entry name" value="wecG_tagA_cpsF"/>
    <property type="match status" value="1"/>
</dbReference>
<protein>
    <recommendedName>
        <fullName evidence="5">N-acetylglucosaminyldiphosphoundecaprenol N-acetyl-beta-D-mannosaminyltransferase</fullName>
        <ecNumber evidence="5">2.4.1.187</ecNumber>
    </recommendedName>
    <alternativeName>
        <fullName evidence="5">N-acetylmannosaminyltransferase</fullName>
    </alternativeName>
    <alternativeName>
        <fullName evidence="5">UDP-N-acetylmannosamine transferase</fullName>
    </alternativeName>
    <alternativeName>
        <fullName evidence="5">UDP-N-acetylmannosamine:N-acetylglucosaminyl pyrophosphorylundecaprenol N-acetylmannosaminyltransferase</fullName>
    </alternativeName>
</protein>
<comment type="pathway">
    <text evidence="5">Cell wall biogenesis; teichoic acid biosynthesis.</text>
</comment>